<accession>A0A8H7DFY2</accession>
<dbReference type="GO" id="GO:0008270">
    <property type="term" value="F:zinc ion binding"/>
    <property type="evidence" value="ECO:0007669"/>
    <property type="project" value="UniProtKB-KW"/>
</dbReference>
<evidence type="ECO:0000259" key="3">
    <source>
        <dbReference type="PROSITE" id="PS50966"/>
    </source>
</evidence>
<reference evidence="4" key="1">
    <citation type="submission" date="2020-05" db="EMBL/GenBank/DDBJ databases">
        <title>Mycena genomes resolve the evolution of fungal bioluminescence.</title>
        <authorList>
            <person name="Tsai I.J."/>
        </authorList>
    </citation>
    <scope>NUCLEOTIDE SEQUENCE</scope>
    <source>
        <strain evidence="4">CCC161011</strain>
    </source>
</reference>
<dbReference type="OrthoDB" id="3265053at2759"/>
<keyword evidence="1" id="KW-0862">Zinc</keyword>
<dbReference type="InterPro" id="IPR018289">
    <property type="entry name" value="MULE_transposase_dom"/>
</dbReference>
<keyword evidence="5" id="KW-1185">Reference proteome</keyword>
<evidence type="ECO:0000313" key="5">
    <source>
        <dbReference type="Proteomes" id="UP000620124"/>
    </source>
</evidence>
<dbReference type="Proteomes" id="UP000620124">
    <property type="component" value="Unassembled WGS sequence"/>
</dbReference>
<organism evidence="4 5">
    <name type="scientific">Mycena venus</name>
    <dbReference type="NCBI Taxonomy" id="2733690"/>
    <lineage>
        <taxon>Eukaryota</taxon>
        <taxon>Fungi</taxon>
        <taxon>Dikarya</taxon>
        <taxon>Basidiomycota</taxon>
        <taxon>Agaricomycotina</taxon>
        <taxon>Agaricomycetes</taxon>
        <taxon>Agaricomycetidae</taxon>
        <taxon>Agaricales</taxon>
        <taxon>Marasmiineae</taxon>
        <taxon>Mycenaceae</taxon>
        <taxon>Mycena</taxon>
    </lineage>
</organism>
<dbReference type="Pfam" id="PF10551">
    <property type="entry name" value="MULE"/>
    <property type="match status" value="1"/>
</dbReference>
<name>A0A8H7DFY2_9AGAR</name>
<feature type="domain" description="SWIM-type" evidence="3">
    <location>
        <begin position="533"/>
        <end position="564"/>
    </location>
</feature>
<dbReference type="PROSITE" id="PS50966">
    <property type="entry name" value="ZF_SWIM"/>
    <property type="match status" value="1"/>
</dbReference>
<dbReference type="AlphaFoldDB" id="A0A8H7DFY2"/>
<dbReference type="InterPro" id="IPR007527">
    <property type="entry name" value="Znf_SWIM"/>
</dbReference>
<evidence type="ECO:0000256" key="1">
    <source>
        <dbReference type="PROSITE-ProRule" id="PRU00325"/>
    </source>
</evidence>
<dbReference type="PANTHER" id="PTHR33977:SF1">
    <property type="entry name" value="ZINC ION BINDING PROTEIN"/>
    <property type="match status" value="1"/>
</dbReference>
<feature type="region of interest" description="Disordered" evidence="2">
    <location>
        <begin position="574"/>
        <end position="600"/>
    </location>
</feature>
<keyword evidence="1" id="KW-0863">Zinc-finger</keyword>
<evidence type="ECO:0000256" key="2">
    <source>
        <dbReference type="SAM" id="MobiDB-lite"/>
    </source>
</evidence>
<comment type="caution">
    <text evidence="4">The sequence shown here is derived from an EMBL/GenBank/DDBJ whole genome shotgun (WGS) entry which is preliminary data.</text>
</comment>
<evidence type="ECO:0000313" key="4">
    <source>
        <dbReference type="EMBL" id="KAF7371682.1"/>
    </source>
</evidence>
<dbReference type="PANTHER" id="PTHR33977">
    <property type="entry name" value="ZINC ION BINDING PROTEIN"/>
    <property type="match status" value="1"/>
</dbReference>
<dbReference type="EMBL" id="JACAZI010000001">
    <property type="protein sequence ID" value="KAF7371682.1"/>
    <property type="molecule type" value="Genomic_DNA"/>
</dbReference>
<protein>
    <recommendedName>
        <fullName evidence="3">SWIM-type domain-containing protein</fullName>
    </recommendedName>
</protein>
<sequence length="785" mass="89893">MSTGRFRLQRPGPDAPPPVVSQTNAAAFSAFEFTFRIHPDPTPPPVPRGSFEYDLKSLKYPHKWDSWASFTTWHMQEQRKNGIELRRVKTYKDTLFQQKPGTYDEKIRFFSTVLGNYTVEHNHPVGNENLRFTRISHETREYIAGLLRLKVSPNFILQLLHGGVYHNDSGFEDDENGAVASRNDFIQLRDIRRIEKAIEAESVRLDPDDGQSTLKWVERLQSQGALLGFKAKSDPPPPSSGLEPDTFSLMIQTKWQQKKFQQYGQHLLCIDATHNTTIYEKLLLTTLVVRDKHGHGVPVAWMLASSATQATIYYFLKVHRAHNPSTIPRNIMSDFDRGQINACVDAYHAFIFLCWWHVLHAWQQHFHIGSYPQLWERLKTWIRMTERSDFDATWTQIKAEAPQAFVEYLTQYWMPEHIVRMWSAVYRKDRNIFEACDTNMLIEAWHHVLKGKFLHNKRNRRMDHLLSTLVTEVLPYYSLKQRRQDLGFEGIDIEVKKREDIVKRSKAYVKADIENLEDERFLVRSTSDPSRVYEVDISTYTCTCLDFPLISFCKHICAVQTLFQDELEQPALDAESPCLSDSDLPHDDDDHPQDDSPQGNSLELAAPILEVMKPRALTLMAEKLERLAARLRRPRTKESDLPSLSHLGELVDGMLLATDNSNVLPSTQHVEPNVNDWRVTQGRMRVLPNPKTRAKPAGDPHYGGGAASGSKAAKKAKKKLEPAPAIPPPSIPCTVTATIPATPRAAYPTMISSAYPGPPQLLYQPMPQYYYPFSYTYPSTMPSNP</sequence>
<proteinExistence type="predicted"/>
<feature type="region of interest" description="Disordered" evidence="2">
    <location>
        <begin position="688"/>
        <end position="727"/>
    </location>
</feature>
<keyword evidence="1" id="KW-0479">Metal-binding</keyword>
<gene>
    <name evidence="4" type="ORF">MVEN_00024400</name>
</gene>